<sequence length="387" mass="39327">MTVIRNRVLLVLGVVALAGVLALPLLTNAPNRLLSGRPIAALDLAGPWGPLVVAAAALLLAGALVPPRRAALVAQMLIGIGIAIGLLWLAGAQADLLAVGARSSARTSLGAGFWLLALTALLAAADASRRLRLPPLARLGPALLLALPVAALIAGGALDQLSLMKEYVQQHGVFGPQVLRHLVLVGMALLPTLLIGIPLGITAHRSDAARAPIFSILGIIQTVPSIALFGLLIAPLSALSAALPWLGISGVGTAPAVIALCLYSLLPIARNTTAGLDQVDAGVIDAARGIGMTRRQIFRKVEAPLALPVFLSGLRITLIQSIGLAAVAALIGAGGLGAIMFQGLFANALDLVLLGALPIILMAVLVDALFRILVAALQTPSSPGRAA</sequence>
<keyword evidence="9" id="KW-1185">Reference proteome</keyword>
<feature type="transmembrane region" description="Helical" evidence="6">
    <location>
        <begin position="178"/>
        <end position="201"/>
    </location>
</feature>
<keyword evidence="3 6" id="KW-0812">Transmembrane</keyword>
<feature type="transmembrane region" description="Helical" evidence="6">
    <location>
        <begin position="111"/>
        <end position="127"/>
    </location>
</feature>
<feature type="transmembrane region" description="Helical" evidence="6">
    <location>
        <begin position="72"/>
        <end position="91"/>
    </location>
</feature>
<feature type="transmembrane region" description="Helical" evidence="6">
    <location>
        <begin position="322"/>
        <end position="345"/>
    </location>
</feature>
<dbReference type="PROSITE" id="PS50928">
    <property type="entry name" value="ABC_TM1"/>
    <property type="match status" value="1"/>
</dbReference>
<evidence type="ECO:0000313" key="9">
    <source>
        <dbReference type="Proteomes" id="UP001262410"/>
    </source>
</evidence>
<dbReference type="Gene3D" id="1.10.3720.10">
    <property type="entry name" value="MetI-like"/>
    <property type="match status" value="1"/>
</dbReference>
<dbReference type="PANTHER" id="PTHR30177">
    <property type="entry name" value="GLYCINE BETAINE/L-PROLINE TRANSPORT SYSTEM PERMEASE PROTEIN PROW"/>
    <property type="match status" value="1"/>
</dbReference>
<keyword evidence="4 6" id="KW-1133">Transmembrane helix</keyword>
<evidence type="ECO:0000259" key="7">
    <source>
        <dbReference type="PROSITE" id="PS50928"/>
    </source>
</evidence>
<dbReference type="EMBL" id="JAVDPW010000003">
    <property type="protein sequence ID" value="MDR6289787.1"/>
    <property type="molecule type" value="Genomic_DNA"/>
</dbReference>
<evidence type="ECO:0000256" key="1">
    <source>
        <dbReference type="ARBA" id="ARBA00004651"/>
    </source>
</evidence>
<evidence type="ECO:0000256" key="5">
    <source>
        <dbReference type="ARBA" id="ARBA00023136"/>
    </source>
</evidence>
<keyword evidence="5 6" id="KW-0472">Membrane</keyword>
<feature type="transmembrane region" description="Helical" evidence="6">
    <location>
        <begin position="242"/>
        <end position="266"/>
    </location>
</feature>
<evidence type="ECO:0000256" key="3">
    <source>
        <dbReference type="ARBA" id="ARBA00022692"/>
    </source>
</evidence>
<dbReference type="CDD" id="cd06261">
    <property type="entry name" value="TM_PBP2"/>
    <property type="match status" value="1"/>
</dbReference>
<dbReference type="InterPro" id="IPR035906">
    <property type="entry name" value="MetI-like_sf"/>
</dbReference>
<feature type="domain" description="ABC transmembrane type-1" evidence="7">
    <location>
        <begin position="178"/>
        <end position="370"/>
    </location>
</feature>
<feature type="transmembrane region" description="Helical" evidence="6">
    <location>
        <begin position="139"/>
        <end position="158"/>
    </location>
</feature>
<accession>A0ABU1JMF8</accession>
<comment type="subcellular location">
    <subcellularLocation>
        <location evidence="1 6">Cell membrane</location>
        <topology evidence="1 6">Multi-pass membrane protein</topology>
    </subcellularLocation>
</comment>
<dbReference type="SUPFAM" id="SSF161098">
    <property type="entry name" value="MetI-like"/>
    <property type="match status" value="1"/>
</dbReference>
<dbReference type="RefSeq" id="WP_309794076.1">
    <property type="nucleotide sequence ID" value="NZ_JAVDPW010000003.1"/>
</dbReference>
<evidence type="ECO:0000256" key="2">
    <source>
        <dbReference type="ARBA" id="ARBA00022448"/>
    </source>
</evidence>
<feature type="transmembrane region" description="Helical" evidence="6">
    <location>
        <begin position="213"/>
        <end position="236"/>
    </location>
</feature>
<keyword evidence="2 6" id="KW-0813">Transport</keyword>
<evidence type="ECO:0000256" key="6">
    <source>
        <dbReference type="RuleBase" id="RU363032"/>
    </source>
</evidence>
<dbReference type="InterPro" id="IPR000515">
    <property type="entry name" value="MetI-like"/>
</dbReference>
<dbReference type="PANTHER" id="PTHR30177:SF30">
    <property type="entry name" value="GLYCINE BETAINE UPTAKE SYSTEM PERMEASE PROTEIN YEHY"/>
    <property type="match status" value="1"/>
</dbReference>
<organism evidence="8 9">
    <name type="scientific">Inquilinus ginsengisoli</name>
    <dbReference type="NCBI Taxonomy" id="363840"/>
    <lineage>
        <taxon>Bacteria</taxon>
        <taxon>Pseudomonadati</taxon>
        <taxon>Pseudomonadota</taxon>
        <taxon>Alphaproteobacteria</taxon>
        <taxon>Rhodospirillales</taxon>
        <taxon>Rhodospirillaceae</taxon>
        <taxon>Inquilinus</taxon>
    </lineage>
</organism>
<name>A0ABU1JMF8_9PROT</name>
<dbReference type="Pfam" id="PF00528">
    <property type="entry name" value="BPD_transp_1"/>
    <property type="match status" value="1"/>
</dbReference>
<gene>
    <name evidence="8" type="ORF">E9232_002302</name>
</gene>
<comment type="caution">
    <text evidence="8">The sequence shown here is derived from an EMBL/GenBank/DDBJ whole genome shotgun (WGS) entry which is preliminary data.</text>
</comment>
<evidence type="ECO:0000313" key="8">
    <source>
        <dbReference type="EMBL" id="MDR6289787.1"/>
    </source>
</evidence>
<evidence type="ECO:0000256" key="4">
    <source>
        <dbReference type="ARBA" id="ARBA00022989"/>
    </source>
</evidence>
<dbReference type="InterPro" id="IPR051204">
    <property type="entry name" value="ABC_transp_perm/SBD"/>
</dbReference>
<feature type="transmembrane region" description="Helical" evidence="6">
    <location>
        <begin position="46"/>
        <end position="65"/>
    </location>
</feature>
<reference evidence="8 9" key="1">
    <citation type="submission" date="2023-07" db="EMBL/GenBank/DDBJ databases">
        <title>Sorghum-associated microbial communities from plants grown in Nebraska, USA.</title>
        <authorList>
            <person name="Schachtman D."/>
        </authorList>
    </citation>
    <scope>NUCLEOTIDE SEQUENCE [LARGE SCALE GENOMIC DNA]</scope>
    <source>
        <strain evidence="8 9">584</strain>
    </source>
</reference>
<dbReference type="Proteomes" id="UP001262410">
    <property type="component" value="Unassembled WGS sequence"/>
</dbReference>
<protein>
    <submittedName>
        <fullName evidence="8">Osmoprotectant transport system permease protein</fullName>
    </submittedName>
</protein>
<feature type="transmembrane region" description="Helical" evidence="6">
    <location>
        <begin position="351"/>
        <end position="377"/>
    </location>
</feature>
<comment type="similarity">
    <text evidence="6">Belongs to the binding-protein-dependent transport system permease family.</text>
</comment>
<proteinExistence type="inferred from homology"/>